<dbReference type="InterPro" id="IPR001214">
    <property type="entry name" value="SET_dom"/>
</dbReference>
<dbReference type="SMART" id="SM00317">
    <property type="entry name" value="SET"/>
    <property type="match status" value="1"/>
</dbReference>
<evidence type="ECO:0000256" key="6">
    <source>
        <dbReference type="ARBA" id="ARBA00048568"/>
    </source>
</evidence>
<dbReference type="Pfam" id="PF00856">
    <property type="entry name" value="SET"/>
    <property type="match status" value="1"/>
</dbReference>
<evidence type="ECO:0000256" key="2">
    <source>
        <dbReference type="ARBA" id="ARBA00022679"/>
    </source>
</evidence>
<dbReference type="InterPro" id="IPR026489">
    <property type="entry name" value="CXC_dom"/>
</dbReference>
<reference evidence="9" key="1">
    <citation type="journal article" date="2020" name="Stud. Mycol.">
        <title>101 Dothideomycetes genomes: a test case for predicting lifestyles and emergence of pathogens.</title>
        <authorList>
            <person name="Haridas S."/>
            <person name="Albert R."/>
            <person name="Binder M."/>
            <person name="Bloem J."/>
            <person name="Labutti K."/>
            <person name="Salamov A."/>
            <person name="Andreopoulos B."/>
            <person name="Baker S."/>
            <person name="Barry K."/>
            <person name="Bills G."/>
            <person name="Bluhm B."/>
            <person name="Cannon C."/>
            <person name="Castanera R."/>
            <person name="Culley D."/>
            <person name="Daum C."/>
            <person name="Ezra D."/>
            <person name="Gonzalez J."/>
            <person name="Henrissat B."/>
            <person name="Kuo A."/>
            <person name="Liang C."/>
            <person name="Lipzen A."/>
            <person name="Lutzoni F."/>
            <person name="Magnuson J."/>
            <person name="Mondo S."/>
            <person name="Nolan M."/>
            <person name="Ohm R."/>
            <person name="Pangilinan J."/>
            <person name="Park H.-J."/>
            <person name="Ramirez L."/>
            <person name="Alfaro M."/>
            <person name="Sun H."/>
            <person name="Tritt A."/>
            <person name="Yoshinaga Y."/>
            <person name="Zwiers L.-H."/>
            <person name="Turgeon B."/>
            <person name="Goodwin S."/>
            <person name="Spatafora J."/>
            <person name="Crous P."/>
            <person name="Grigoriev I."/>
        </authorList>
    </citation>
    <scope>NUCLEOTIDE SEQUENCE</scope>
    <source>
        <strain evidence="9">CBS 123094</strain>
    </source>
</reference>
<dbReference type="GO" id="GO:0003682">
    <property type="term" value="F:chromatin binding"/>
    <property type="evidence" value="ECO:0007669"/>
    <property type="project" value="TreeGrafter"/>
</dbReference>
<name>A0A6A5W226_9PLEO</name>
<proteinExistence type="predicted"/>
<dbReference type="GO" id="GO:0032259">
    <property type="term" value="P:methylation"/>
    <property type="evidence" value="ECO:0007669"/>
    <property type="project" value="UniProtKB-KW"/>
</dbReference>
<keyword evidence="1" id="KW-0489">Methyltransferase</keyword>
<dbReference type="GO" id="GO:0005634">
    <property type="term" value="C:nucleus"/>
    <property type="evidence" value="ECO:0007669"/>
    <property type="project" value="TreeGrafter"/>
</dbReference>
<dbReference type="SUPFAM" id="SSF82199">
    <property type="entry name" value="SET domain"/>
    <property type="match status" value="1"/>
</dbReference>
<sequence>ERAPFFPCDHKGTCHEAKCRCYSEDIVCEKSCACPASCNRRFHGCTCAQKERPRPCGTEATCECVALNRECDPELCGTCGALEVLDPINRYISNESVKHLCDNVAIQRAVAAKTYLGHSSVHGFGLYTGEPLTINQFIGEYKGEVVTAKEGDRRGAIYQYKMTNYLFDLNRRQENDSMRAGNKFRFVNNASDKHSNCHARMVLCNGIVRIGFYASKSIKSGTELFFNYNYDEEQKTNFREP</sequence>
<dbReference type="PANTHER" id="PTHR45747:SF4">
    <property type="entry name" value="HISTONE-LYSINE N-METHYLTRANSFERASE E(Z)"/>
    <property type="match status" value="1"/>
</dbReference>
<organism evidence="9 10">
    <name type="scientific">Amniculicola lignicola CBS 123094</name>
    <dbReference type="NCBI Taxonomy" id="1392246"/>
    <lineage>
        <taxon>Eukaryota</taxon>
        <taxon>Fungi</taxon>
        <taxon>Dikarya</taxon>
        <taxon>Ascomycota</taxon>
        <taxon>Pezizomycotina</taxon>
        <taxon>Dothideomycetes</taxon>
        <taxon>Pleosporomycetidae</taxon>
        <taxon>Pleosporales</taxon>
        <taxon>Amniculicolaceae</taxon>
        <taxon>Amniculicola</taxon>
    </lineage>
</organism>
<dbReference type="InterPro" id="IPR045318">
    <property type="entry name" value="EZH1/2-like"/>
</dbReference>
<gene>
    <name evidence="9" type="ORF">P154DRAFT_398651</name>
</gene>
<keyword evidence="10" id="KW-1185">Reference proteome</keyword>
<evidence type="ECO:0000313" key="10">
    <source>
        <dbReference type="Proteomes" id="UP000799779"/>
    </source>
</evidence>
<keyword evidence="3" id="KW-0949">S-adenosyl-L-methionine</keyword>
<accession>A0A6A5W226</accession>
<dbReference type="EMBL" id="ML977633">
    <property type="protein sequence ID" value="KAF1995843.1"/>
    <property type="molecule type" value="Genomic_DNA"/>
</dbReference>
<dbReference type="Gene3D" id="2.170.270.10">
    <property type="entry name" value="SET domain"/>
    <property type="match status" value="1"/>
</dbReference>
<dbReference type="InterPro" id="IPR046341">
    <property type="entry name" value="SET_dom_sf"/>
</dbReference>
<dbReference type="AlphaFoldDB" id="A0A6A5W226"/>
<keyword evidence="4" id="KW-0805">Transcription regulation</keyword>
<feature type="non-terminal residue" evidence="9">
    <location>
        <position position="1"/>
    </location>
</feature>
<evidence type="ECO:0000256" key="4">
    <source>
        <dbReference type="ARBA" id="ARBA00023015"/>
    </source>
</evidence>
<evidence type="ECO:0000256" key="3">
    <source>
        <dbReference type="ARBA" id="ARBA00022691"/>
    </source>
</evidence>
<dbReference type="GO" id="GO:0140951">
    <property type="term" value="F:histone H3K27 trimethyltransferase activity"/>
    <property type="evidence" value="ECO:0007669"/>
    <property type="project" value="UniProtKB-EC"/>
</dbReference>
<feature type="domain" description="CXC" evidence="8">
    <location>
        <begin position="1"/>
        <end position="96"/>
    </location>
</feature>
<evidence type="ECO:0000259" key="7">
    <source>
        <dbReference type="PROSITE" id="PS50280"/>
    </source>
</evidence>
<evidence type="ECO:0000259" key="8">
    <source>
        <dbReference type="PROSITE" id="PS51633"/>
    </source>
</evidence>
<keyword evidence="2" id="KW-0808">Transferase</keyword>
<dbReference type="PROSITE" id="PS50280">
    <property type="entry name" value="SET"/>
    <property type="match status" value="1"/>
</dbReference>
<keyword evidence="5" id="KW-0804">Transcription</keyword>
<dbReference type="Pfam" id="PF18264">
    <property type="entry name" value="preSET_CXC"/>
    <property type="match status" value="1"/>
</dbReference>
<feature type="domain" description="SET" evidence="7">
    <location>
        <begin position="112"/>
        <end position="229"/>
    </location>
</feature>
<evidence type="ECO:0000256" key="1">
    <source>
        <dbReference type="ARBA" id="ARBA00022603"/>
    </source>
</evidence>
<evidence type="ECO:0000313" key="9">
    <source>
        <dbReference type="EMBL" id="KAF1995843.1"/>
    </source>
</evidence>
<evidence type="ECO:0000256" key="5">
    <source>
        <dbReference type="ARBA" id="ARBA00023163"/>
    </source>
</evidence>
<dbReference type="Proteomes" id="UP000799779">
    <property type="component" value="Unassembled WGS sequence"/>
</dbReference>
<dbReference type="GO" id="GO:0031507">
    <property type="term" value="P:heterochromatin formation"/>
    <property type="evidence" value="ECO:0007669"/>
    <property type="project" value="TreeGrafter"/>
</dbReference>
<dbReference type="InterPro" id="IPR041355">
    <property type="entry name" value="Pre-SET_CXC"/>
</dbReference>
<dbReference type="OrthoDB" id="6141102at2759"/>
<dbReference type="PROSITE" id="PS51633">
    <property type="entry name" value="CXC"/>
    <property type="match status" value="1"/>
</dbReference>
<comment type="catalytic activity">
    <reaction evidence="6">
        <text>L-lysyl(27)-[histone H3] + 3 S-adenosyl-L-methionine = N(6),N(6),N(6)-trimethyl-L-lysyl(27)-[histone H3] + 3 S-adenosyl-L-homocysteine + 3 H(+)</text>
        <dbReference type="Rhea" id="RHEA:60292"/>
        <dbReference type="Rhea" id="RHEA-COMP:15535"/>
        <dbReference type="Rhea" id="RHEA-COMP:15548"/>
        <dbReference type="ChEBI" id="CHEBI:15378"/>
        <dbReference type="ChEBI" id="CHEBI:29969"/>
        <dbReference type="ChEBI" id="CHEBI:57856"/>
        <dbReference type="ChEBI" id="CHEBI:59789"/>
        <dbReference type="ChEBI" id="CHEBI:61961"/>
        <dbReference type="EC" id="2.1.1.356"/>
    </reaction>
</comment>
<protein>
    <submittedName>
        <fullName evidence="9">SET domain-containing protein</fullName>
    </submittedName>
</protein>
<feature type="non-terminal residue" evidence="9">
    <location>
        <position position="241"/>
    </location>
</feature>
<dbReference type="PANTHER" id="PTHR45747">
    <property type="entry name" value="HISTONE-LYSINE N-METHYLTRANSFERASE E(Z)"/>
    <property type="match status" value="1"/>
</dbReference>